<dbReference type="InterPro" id="IPR010982">
    <property type="entry name" value="Lambda_DNA-bd_dom_sf"/>
</dbReference>
<dbReference type="EMBL" id="KX688102">
    <property type="protein sequence ID" value="AOZ65067.1"/>
    <property type="molecule type" value="Genomic_DNA"/>
</dbReference>
<evidence type="ECO:0000313" key="2">
    <source>
        <dbReference type="EMBL" id="AOZ65067.1"/>
    </source>
</evidence>
<keyword evidence="3" id="KW-1185">Reference proteome</keyword>
<accession>A0A1I9SDZ0</accession>
<dbReference type="Proteomes" id="UP000223183">
    <property type="component" value="Segment"/>
</dbReference>
<reference evidence="2 3" key="1">
    <citation type="submission" date="2016-08" db="EMBL/GenBank/DDBJ databases">
        <authorList>
            <person name="Bristol A.J."/>
            <person name="Almonte K.F."/>
            <person name="Kendera W.M."/>
            <person name="Nayek S."/>
            <person name="Syed N."/>
            <person name="Wagner P.E."/>
            <person name="Donegan-Quick R."/>
            <person name="Kim T."/>
            <person name="Visi D.K."/>
            <person name="Allen M.S."/>
            <person name="Hughes L.E."/>
            <person name="Garlena R.A."/>
            <person name="Russell D.A."/>
            <person name="Pope W.H."/>
            <person name="Jacobs-Sera D."/>
            <person name="Hendrix R.W."/>
            <person name="Hatfull G.F."/>
        </authorList>
    </citation>
    <scope>NUCLEOTIDE SEQUENCE [LARGE SCALE GENOMIC DNA]</scope>
</reference>
<dbReference type="InterPro" id="IPR001387">
    <property type="entry name" value="Cro/C1-type_HTH"/>
</dbReference>
<name>A0A1I9SDZ0_9CAUD</name>
<organism evidence="2 3">
    <name type="scientific">Arthrobacter phage Oxynfrius</name>
    <dbReference type="NCBI Taxonomy" id="1897429"/>
    <lineage>
        <taxon>Viruses</taxon>
        <taxon>Duplodnaviria</taxon>
        <taxon>Heunggongvirae</taxon>
        <taxon>Uroviricota</taxon>
        <taxon>Caudoviricetes</taxon>
        <taxon>Korravirus</taxon>
        <taxon>Korravirus oxynfrius</taxon>
    </lineage>
</organism>
<gene>
    <name evidence="2" type="ORF">SEA_OXYNFRIUS_27</name>
</gene>
<feature type="domain" description="HTH cro/C1-type" evidence="1">
    <location>
        <begin position="29"/>
        <end position="74"/>
    </location>
</feature>
<evidence type="ECO:0000259" key="1">
    <source>
        <dbReference type="PROSITE" id="PS50943"/>
    </source>
</evidence>
<sequence>MQDAPHVSRKTEQYLNEDGTVNLQLTNVAVAEKLAVNHSTISRIRSGQRYPSRELMRKIEGEFDWKVVHQLDLLPDKGRNLRYAQEFEKKIIKRDGRSTLG</sequence>
<dbReference type="Gene3D" id="1.10.260.40">
    <property type="entry name" value="lambda repressor-like DNA-binding domains"/>
    <property type="match status" value="1"/>
</dbReference>
<dbReference type="PROSITE" id="PS50943">
    <property type="entry name" value="HTH_CROC1"/>
    <property type="match status" value="1"/>
</dbReference>
<proteinExistence type="predicted"/>
<keyword evidence="2" id="KW-0238">DNA-binding</keyword>
<protein>
    <submittedName>
        <fullName evidence="2">Helix-turn-helix DNA-binding domain protein</fullName>
    </submittedName>
</protein>
<dbReference type="GO" id="GO:0003677">
    <property type="term" value="F:DNA binding"/>
    <property type="evidence" value="ECO:0007669"/>
    <property type="project" value="UniProtKB-KW"/>
</dbReference>
<dbReference type="CDD" id="cd00093">
    <property type="entry name" value="HTH_XRE"/>
    <property type="match status" value="1"/>
</dbReference>
<evidence type="ECO:0000313" key="3">
    <source>
        <dbReference type="Proteomes" id="UP000223183"/>
    </source>
</evidence>
<dbReference type="SUPFAM" id="SSF47413">
    <property type="entry name" value="lambda repressor-like DNA-binding domains"/>
    <property type="match status" value="1"/>
</dbReference>